<evidence type="ECO:0000256" key="1">
    <source>
        <dbReference type="ARBA" id="ARBA00023157"/>
    </source>
</evidence>
<dbReference type="InterPro" id="IPR001881">
    <property type="entry name" value="EGF-like_Ca-bd_dom"/>
</dbReference>
<feature type="disulfide bond" evidence="2">
    <location>
        <begin position="218"/>
        <end position="228"/>
    </location>
</feature>
<dbReference type="RefSeq" id="XP_026688320.1">
    <property type="nucleotide sequence ID" value="XM_026832519.1"/>
</dbReference>
<feature type="domain" description="EGF-like" evidence="3">
    <location>
        <begin position="422"/>
        <end position="459"/>
    </location>
</feature>
<accession>A0A3Q0JNF0</accession>
<dbReference type="Proteomes" id="UP000079169">
    <property type="component" value="Unplaced"/>
</dbReference>
<feature type="domain" description="EGF-like" evidence="3">
    <location>
        <begin position="156"/>
        <end position="194"/>
    </location>
</feature>
<feature type="domain" description="EGF-like" evidence="3">
    <location>
        <begin position="105"/>
        <end position="142"/>
    </location>
</feature>
<dbReference type="Pfam" id="PF21164">
    <property type="entry name" value="Dumpy_DPY"/>
    <property type="match status" value="5"/>
</dbReference>
<dbReference type="PaxDb" id="121845-A0A3Q0JNF0"/>
<dbReference type="PROSITE" id="PS50026">
    <property type="entry name" value="EGF_3"/>
    <property type="match status" value="6"/>
</dbReference>
<keyword evidence="1 2" id="KW-1015">Disulfide bond</keyword>
<dbReference type="Gene3D" id="2.10.25.10">
    <property type="entry name" value="Laminin"/>
    <property type="match status" value="2"/>
</dbReference>
<comment type="caution">
    <text evidence="2">Lacks conserved residue(s) required for the propagation of feature annotation.</text>
</comment>
<dbReference type="SUPFAM" id="SSF57184">
    <property type="entry name" value="Growth factor receptor domain"/>
    <property type="match status" value="2"/>
</dbReference>
<dbReference type="InterPro" id="IPR009030">
    <property type="entry name" value="Growth_fac_rcpt_cys_sf"/>
</dbReference>
<feature type="domain" description="EGF-like" evidence="3">
    <location>
        <begin position="363"/>
        <end position="401"/>
    </location>
</feature>
<evidence type="ECO:0000313" key="5">
    <source>
        <dbReference type="RefSeq" id="XP_026688320.1"/>
    </source>
</evidence>
<keyword evidence="2" id="KW-0245">EGF-like domain</keyword>
<dbReference type="AlphaFoldDB" id="A0A3Q0JNF0"/>
<protein>
    <submittedName>
        <fullName evidence="5">Neurogenic locus notch homolog protein 4-like</fullName>
    </submittedName>
</protein>
<dbReference type="STRING" id="121845.A0A3Q0JNF0"/>
<feature type="domain" description="EGF-like" evidence="3">
    <location>
        <begin position="215"/>
        <end position="252"/>
    </location>
</feature>
<dbReference type="PANTHER" id="PTHR22963">
    <property type="entry name" value="ENDOGLIN-RELATED"/>
    <property type="match status" value="1"/>
</dbReference>
<evidence type="ECO:0000259" key="3">
    <source>
        <dbReference type="PROSITE" id="PS50026"/>
    </source>
</evidence>
<feature type="non-terminal residue" evidence="5">
    <location>
        <position position="567"/>
    </location>
</feature>
<evidence type="ECO:0000256" key="2">
    <source>
        <dbReference type="PROSITE-ProRule" id="PRU00076"/>
    </source>
</evidence>
<reference evidence="5" key="1">
    <citation type="submission" date="2025-08" db="UniProtKB">
        <authorList>
            <consortium name="RefSeq"/>
        </authorList>
    </citation>
    <scope>IDENTIFICATION</scope>
</reference>
<proteinExistence type="predicted"/>
<dbReference type="InterPro" id="IPR048407">
    <property type="entry name" value="Dumpy_DPY"/>
</dbReference>
<dbReference type="KEGG" id="dci:103522287"/>
<dbReference type="GeneID" id="103522287"/>
<dbReference type="SUPFAM" id="SSF90148">
    <property type="entry name" value="DPY module"/>
    <property type="match status" value="3"/>
</dbReference>
<dbReference type="PROSITE" id="PS01186">
    <property type="entry name" value="EGF_2"/>
    <property type="match status" value="3"/>
</dbReference>
<dbReference type="GO" id="GO:0005509">
    <property type="term" value="F:calcium ion binding"/>
    <property type="evidence" value="ECO:0007669"/>
    <property type="project" value="InterPro"/>
</dbReference>
<name>A0A3Q0JNF0_DIACI</name>
<keyword evidence="4" id="KW-1185">Reference proteome</keyword>
<organism evidence="4 5">
    <name type="scientific">Diaphorina citri</name>
    <name type="common">Asian citrus psyllid</name>
    <dbReference type="NCBI Taxonomy" id="121845"/>
    <lineage>
        <taxon>Eukaryota</taxon>
        <taxon>Metazoa</taxon>
        <taxon>Ecdysozoa</taxon>
        <taxon>Arthropoda</taxon>
        <taxon>Hexapoda</taxon>
        <taxon>Insecta</taxon>
        <taxon>Pterygota</taxon>
        <taxon>Neoptera</taxon>
        <taxon>Paraneoptera</taxon>
        <taxon>Hemiptera</taxon>
        <taxon>Sternorrhyncha</taxon>
        <taxon>Psylloidea</taxon>
        <taxon>Psyllidae</taxon>
        <taxon>Diaphorininae</taxon>
        <taxon>Diaphorina</taxon>
    </lineage>
</organism>
<dbReference type="SMART" id="SM00179">
    <property type="entry name" value="EGF_CA"/>
    <property type="match status" value="1"/>
</dbReference>
<dbReference type="PANTHER" id="PTHR22963:SF39">
    <property type="entry name" value="DUMPY"/>
    <property type="match status" value="1"/>
</dbReference>
<feature type="disulfide bond" evidence="2">
    <location>
        <begin position="108"/>
        <end position="118"/>
    </location>
</feature>
<evidence type="ECO:0000313" key="4">
    <source>
        <dbReference type="Proteomes" id="UP000079169"/>
    </source>
</evidence>
<dbReference type="SMART" id="SM00181">
    <property type="entry name" value="EGF"/>
    <property type="match status" value="9"/>
</dbReference>
<feature type="domain" description="EGF-like" evidence="3">
    <location>
        <begin position="472"/>
        <end position="511"/>
    </location>
</feature>
<gene>
    <name evidence="5" type="primary">LOC103522287</name>
</gene>
<sequence>MLLCVRAHLELREVHLFNVNQSYKNLCTQTRVNHHLVDQTVNVVKSISKLCVHVCQITSVVPQLVDQNVLSTLIVHSTSPPACRPECTVNSDCPLDKACVNQKCVDPCPGSCGQNANCRVINHSPICTCRPGYTGEPRIRCNLIPPPPPPLESPPEINPCIPSPCGPYSQCRNINGNPSCSCLPTYIGNPPYCRPECVMNSECASNLACINEKCRDPCPGSCGYNAQCKVINHTPICTCPDGYIGDPFTACSPKPPEPVPPPVQQDTCNCVPNAVCKDEVCVCLPDFYGDGYVSCRPECVLNSDCPSNKACIRNKCKNPCVPGTCGEGAICDVVNHAVMCTCPPGTTGSPFIQCKPIQNEPVYTNPCQPSPCGPNSQCREINHQAVCSCLPNYFGSPPGCRPECTVNSDCPLDRACQNQKCVDPCPGSCGYRARCQVYNHNPVCSCPPGYTGNPFSQCLLPPPPVQPVLQEPPNPCIPSPCGPNSECKLSSSNTAQCSCLSTFIGSPPYCRPECSSNSDCPYHLACMNMKCQDPCPGTCGVNAECTVRAHTPQCVCIQGYFGDPFSF</sequence>
<dbReference type="InterPro" id="IPR000742">
    <property type="entry name" value="EGF"/>
</dbReference>
<feature type="disulfide bond" evidence="2">
    <location>
        <begin position="425"/>
        <end position="435"/>
    </location>
</feature>